<name>A0A9W7SU76_9PEZI</name>
<dbReference type="AlphaFoldDB" id="A0A9W7SU76"/>
<dbReference type="EMBL" id="RIBY02001290">
    <property type="protein sequence ID" value="KAH9830250.1"/>
    <property type="molecule type" value="Genomic_DNA"/>
</dbReference>
<comment type="caution">
    <text evidence="1">The sequence shown here is derived from an EMBL/GenBank/DDBJ whole genome shotgun (WGS) entry which is preliminary data.</text>
</comment>
<evidence type="ECO:0000313" key="2">
    <source>
        <dbReference type="Proteomes" id="UP001138500"/>
    </source>
</evidence>
<sequence length="65" mass="6884">MARAVMLDSLIQSPVMTSTGSSGWLAARRAMAWRRSMAEPEQPAMRMGRGVEAGGGVVEGGFMVV</sequence>
<reference evidence="1 2" key="1">
    <citation type="journal article" date="2018" name="IMA Fungus">
        <title>IMA Genome-F 10: Nine draft genome sequences of Claviceps purpurea s.lat., including C. arundinis, C. humidiphila, and C. cf. spartinae, pseudomolecules for the pitch canker pathogen Fusarium circinatum, draft genome of Davidsoniella eucalypti, Grosmannia galeiformis, Quambalaria eucalypti, and Teratosphaeria destructans.</title>
        <authorList>
            <person name="Wingfield B.D."/>
            <person name="Liu M."/>
            <person name="Nguyen H.D."/>
            <person name="Lane F.A."/>
            <person name="Morgan S.W."/>
            <person name="De Vos L."/>
            <person name="Wilken P.M."/>
            <person name="Duong T.A."/>
            <person name="Aylward J."/>
            <person name="Coetzee M.P."/>
            <person name="Dadej K."/>
            <person name="De Beer Z.W."/>
            <person name="Findlay W."/>
            <person name="Havenga M."/>
            <person name="Kolarik M."/>
            <person name="Menzies J.G."/>
            <person name="Naidoo K."/>
            <person name="Pochopski O."/>
            <person name="Shoukouhi P."/>
            <person name="Santana Q.C."/>
            <person name="Seifert K.A."/>
            <person name="Soal N."/>
            <person name="Steenkamp E.T."/>
            <person name="Tatham C.T."/>
            <person name="van der Nest M.A."/>
            <person name="Wingfield M.J."/>
        </authorList>
    </citation>
    <scope>NUCLEOTIDE SEQUENCE [LARGE SCALE GENOMIC DNA]</scope>
    <source>
        <strain evidence="1">CMW44962</strain>
    </source>
</reference>
<evidence type="ECO:0000313" key="1">
    <source>
        <dbReference type="EMBL" id="KAH9830250.1"/>
    </source>
</evidence>
<organism evidence="1 2">
    <name type="scientific">Teratosphaeria destructans</name>
    <dbReference type="NCBI Taxonomy" id="418781"/>
    <lineage>
        <taxon>Eukaryota</taxon>
        <taxon>Fungi</taxon>
        <taxon>Dikarya</taxon>
        <taxon>Ascomycota</taxon>
        <taxon>Pezizomycotina</taxon>
        <taxon>Dothideomycetes</taxon>
        <taxon>Dothideomycetidae</taxon>
        <taxon>Mycosphaerellales</taxon>
        <taxon>Teratosphaeriaceae</taxon>
        <taxon>Teratosphaeria</taxon>
    </lineage>
</organism>
<proteinExistence type="predicted"/>
<accession>A0A9W7SU76</accession>
<protein>
    <submittedName>
        <fullName evidence="1">Uncharacterized protein</fullName>
    </submittedName>
</protein>
<gene>
    <name evidence="1" type="ORF">Tdes44962_MAKER09071</name>
</gene>
<dbReference type="Proteomes" id="UP001138500">
    <property type="component" value="Unassembled WGS sequence"/>
</dbReference>
<reference evidence="1 2" key="2">
    <citation type="journal article" date="2021" name="Curr. Genet.">
        <title>Genetic response to nitrogen starvation in the aggressive Eucalyptus foliar pathogen Teratosphaeria destructans.</title>
        <authorList>
            <person name="Havenga M."/>
            <person name="Wingfield B.D."/>
            <person name="Wingfield M.J."/>
            <person name="Dreyer L.L."/>
            <person name="Roets F."/>
            <person name="Aylward J."/>
        </authorList>
    </citation>
    <scope>NUCLEOTIDE SEQUENCE [LARGE SCALE GENOMIC DNA]</scope>
    <source>
        <strain evidence="1">CMW44962</strain>
    </source>
</reference>
<keyword evidence="2" id="KW-1185">Reference proteome</keyword>